<feature type="domain" description="HTH arsR-type" evidence="4">
    <location>
        <begin position="262"/>
        <end position="340"/>
    </location>
</feature>
<evidence type="ECO:0000313" key="6">
    <source>
        <dbReference type="Proteomes" id="UP000238312"/>
    </source>
</evidence>
<evidence type="ECO:0000256" key="3">
    <source>
        <dbReference type="ARBA" id="ARBA00023163"/>
    </source>
</evidence>
<evidence type="ECO:0000259" key="4">
    <source>
        <dbReference type="SMART" id="SM00418"/>
    </source>
</evidence>
<organism evidence="5 6">
    <name type="scientific">Nonomuraea fuscirosea</name>
    <dbReference type="NCBI Taxonomy" id="1291556"/>
    <lineage>
        <taxon>Bacteria</taxon>
        <taxon>Bacillati</taxon>
        <taxon>Actinomycetota</taxon>
        <taxon>Actinomycetes</taxon>
        <taxon>Streptosporangiales</taxon>
        <taxon>Streptosporangiaceae</taxon>
        <taxon>Nonomuraea</taxon>
    </lineage>
</organism>
<name>A0A2T0N5S5_9ACTN</name>
<dbReference type="PANTHER" id="PTHR43132:SF8">
    <property type="entry name" value="HTH-TYPE TRANSCRIPTIONAL REGULATOR KMTR"/>
    <property type="match status" value="1"/>
</dbReference>
<dbReference type="InterPro" id="IPR036390">
    <property type="entry name" value="WH_DNA-bd_sf"/>
</dbReference>
<dbReference type="CDD" id="cd00090">
    <property type="entry name" value="HTH_ARSR"/>
    <property type="match status" value="1"/>
</dbReference>
<dbReference type="AlphaFoldDB" id="A0A2T0N5S5"/>
<dbReference type="InterPro" id="IPR000835">
    <property type="entry name" value="HTH_MarR-typ"/>
</dbReference>
<keyword evidence="2" id="KW-0238">DNA-binding</keyword>
<keyword evidence="6" id="KW-1185">Reference proteome</keyword>
<protein>
    <submittedName>
        <fullName evidence="5">ArsR family transcriptional regulator</fullName>
    </submittedName>
</protein>
<dbReference type="SMART" id="SM00418">
    <property type="entry name" value="HTH_ARSR"/>
    <property type="match status" value="1"/>
</dbReference>
<dbReference type="Proteomes" id="UP000238312">
    <property type="component" value="Unassembled WGS sequence"/>
</dbReference>
<dbReference type="Gene3D" id="1.10.10.10">
    <property type="entry name" value="Winged helix-like DNA-binding domain superfamily/Winged helix DNA-binding domain"/>
    <property type="match status" value="1"/>
</dbReference>
<dbReference type="SUPFAM" id="SSF46785">
    <property type="entry name" value="Winged helix' DNA-binding domain"/>
    <property type="match status" value="1"/>
</dbReference>
<evidence type="ECO:0000256" key="2">
    <source>
        <dbReference type="ARBA" id="ARBA00023125"/>
    </source>
</evidence>
<dbReference type="InterPro" id="IPR011991">
    <property type="entry name" value="ArsR-like_HTH"/>
</dbReference>
<dbReference type="Pfam" id="PF12802">
    <property type="entry name" value="MarR_2"/>
    <property type="match status" value="1"/>
</dbReference>
<proteinExistence type="predicted"/>
<dbReference type="InterPro" id="IPR036388">
    <property type="entry name" value="WH-like_DNA-bd_sf"/>
</dbReference>
<dbReference type="InterPro" id="IPR051011">
    <property type="entry name" value="Metal_resp_trans_reg"/>
</dbReference>
<comment type="caution">
    <text evidence="5">The sequence shown here is derived from an EMBL/GenBank/DDBJ whole genome shotgun (WGS) entry which is preliminary data.</text>
</comment>
<dbReference type="GO" id="GO:0003700">
    <property type="term" value="F:DNA-binding transcription factor activity"/>
    <property type="evidence" value="ECO:0007669"/>
    <property type="project" value="InterPro"/>
</dbReference>
<gene>
    <name evidence="5" type="ORF">B0I32_104462</name>
</gene>
<dbReference type="GO" id="GO:0003677">
    <property type="term" value="F:DNA binding"/>
    <property type="evidence" value="ECO:0007669"/>
    <property type="project" value="UniProtKB-KW"/>
</dbReference>
<dbReference type="PANTHER" id="PTHR43132">
    <property type="entry name" value="ARSENICAL RESISTANCE OPERON REPRESSOR ARSR-RELATED"/>
    <property type="match status" value="1"/>
</dbReference>
<dbReference type="InterPro" id="IPR001845">
    <property type="entry name" value="HTH_ArsR_DNA-bd_dom"/>
</dbReference>
<dbReference type="EMBL" id="PVNG01000004">
    <property type="protein sequence ID" value="PRX67705.1"/>
    <property type="molecule type" value="Genomic_DNA"/>
</dbReference>
<reference evidence="5 6" key="1">
    <citation type="submission" date="2018-03" db="EMBL/GenBank/DDBJ databases">
        <title>Genomic Encyclopedia of Type Strains, Phase III (KMG-III): the genomes of soil and plant-associated and newly described type strains.</title>
        <authorList>
            <person name="Whitman W."/>
        </authorList>
    </citation>
    <scope>NUCLEOTIDE SEQUENCE [LARGE SCALE GENOMIC DNA]</scope>
    <source>
        <strain evidence="5 6">CGMCC 4.7104</strain>
    </source>
</reference>
<evidence type="ECO:0000313" key="5">
    <source>
        <dbReference type="EMBL" id="PRX67705.1"/>
    </source>
</evidence>
<evidence type="ECO:0000256" key="1">
    <source>
        <dbReference type="ARBA" id="ARBA00023015"/>
    </source>
</evidence>
<keyword evidence="1" id="KW-0805">Transcription regulation</keyword>
<keyword evidence="3" id="KW-0804">Transcription</keyword>
<sequence>MIGPGQHGGMPGGILRIVFTGEDLARVRVATRVDEPWETVMSLHVLRQPGGGPDLTAWRRRARADLAAAGLLRPVRRTLAPLMPIKAYWPDFLTPHEAQSGVEAGLDALAATPAARVRREVDQLRRHTVLPGTLDDLARGDRRAITGLARLAGHYGRAVLTPHRTTMEHALGRERARLARLLTDQGVEAMLAALPPCTRWRPPVLEVDYAAGRYEIPLRGRGLTLIPSYFCRYTPVALADPGLPPVLIYPVPRRTPEPDPGQALSDLLGATRARVLCHIAATPGCTTSELSRRTGTSLSSASAHAQVLHRAGLITSTRHANMVIHRATGLGAALIRPAAPGPGAGAASAGE</sequence>
<accession>A0A2T0N5S5</accession>